<gene>
    <name evidence="6" type="ORF">PQU94_05370</name>
</gene>
<dbReference type="Pfam" id="PF00392">
    <property type="entry name" value="GntR"/>
    <property type="match status" value="1"/>
</dbReference>
<dbReference type="PANTHER" id="PTHR43537">
    <property type="entry name" value="TRANSCRIPTIONAL REGULATOR, GNTR FAMILY"/>
    <property type="match status" value="1"/>
</dbReference>
<dbReference type="InterPro" id="IPR036390">
    <property type="entry name" value="WH_DNA-bd_sf"/>
</dbReference>
<proteinExistence type="predicted"/>
<keyword evidence="1" id="KW-0805">Transcription regulation</keyword>
<keyword evidence="3" id="KW-0804">Transcription</keyword>
<keyword evidence="2" id="KW-0238">DNA-binding</keyword>
<dbReference type="PANTHER" id="PTHR43537:SF5">
    <property type="entry name" value="UXU OPERON TRANSCRIPTIONAL REGULATOR"/>
    <property type="match status" value="1"/>
</dbReference>
<dbReference type="EMBL" id="JAQQKW010000002">
    <property type="protein sequence ID" value="MDC7693709.1"/>
    <property type="molecule type" value="Genomic_DNA"/>
</dbReference>
<name>A0ABT5IBZ5_9CAUL</name>
<dbReference type="SUPFAM" id="SSF48008">
    <property type="entry name" value="GntR ligand-binding domain-like"/>
    <property type="match status" value="1"/>
</dbReference>
<evidence type="ECO:0000313" key="7">
    <source>
        <dbReference type="Proteomes" id="UP001216595"/>
    </source>
</evidence>
<evidence type="ECO:0000259" key="5">
    <source>
        <dbReference type="PROSITE" id="PS50949"/>
    </source>
</evidence>
<keyword evidence="7" id="KW-1185">Reference proteome</keyword>
<dbReference type="SUPFAM" id="SSF46785">
    <property type="entry name" value="Winged helix' DNA-binding domain"/>
    <property type="match status" value="1"/>
</dbReference>
<dbReference type="CDD" id="cd07377">
    <property type="entry name" value="WHTH_GntR"/>
    <property type="match status" value="1"/>
</dbReference>
<organism evidence="6 7">
    <name type="scientific">Asticcacaulis currens</name>
    <dbReference type="NCBI Taxonomy" id="2984210"/>
    <lineage>
        <taxon>Bacteria</taxon>
        <taxon>Pseudomonadati</taxon>
        <taxon>Pseudomonadota</taxon>
        <taxon>Alphaproteobacteria</taxon>
        <taxon>Caulobacterales</taxon>
        <taxon>Caulobacteraceae</taxon>
        <taxon>Asticcacaulis</taxon>
    </lineage>
</organism>
<dbReference type="Gene3D" id="1.10.10.10">
    <property type="entry name" value="Winged helix-like DNA-binding domain superfamily/Winged helix DNA-binding domain"/>
    <property type="match status" value="1"/>
</dbReference>
<dbReference type="RefSeq" id="WP_272740459.1">
    <property type="nucleotide sequence ID" value="NZ_JAQQKW010000002.1"/>
</dbReference>
<protein>
    <submittedName>
        <fullName evidence="6">FadR/GntR family transcriptional regulator</fullName>
    </submittedName>
</protein>
<evidence type="ECO:0000256" key="4">
    <source>
        <dbReference type="SAM" id="Coils"/>
    </source>
</evidence>
<evidence type="ECO:0000256" key="3">
    <source>
        <dbReference type="ARBA" id="ARBA00023163"/>
    </source>
</evidence>
<reference evidence="6 7" key="1">
    <citation type="submission" date="2023-01" db="EMBL/GenBank/DDBJ databases">
        <title>Novel species of the genus Asticcacaulis isolated from rivers.</title>
        <authorList>
            <person name="Lu H."/>
        </authorList>
    </citation>
    <scope>NUCLEOTIDE SEQUENCE [LARGE SCALE GENOMIC DNA]</scope>
    <source>
        <strain evidence="6 7">DXS10W</strain>
    </source>
</reference>
<dbReference type="InterPro" id="IPR008920">
    <property type="entry name" value="TF_FadR/GntR_C"/>
</dbReference>
<feature type="coiled-coil region" evidence="4">
    <location>
        <begin position="223"/>
        <end position="250"/>
    </location>
</feature>
<dbReference type="Pfam" id="PF07729">
    <property type="entry name" value="FCD"/>
    <property type="match status" value="1"/>
</dbReference>
<evidence type="ECO:0000256" key="2">
    <source>
        <dbReference type="ARBA" id="ARBA00023125"/>
    </source>
</evidence>
<comment type="caution">
    <text evidence="6">The sequence shown here is derived from an EMBL/GenBank/DDBJ whole genome shotgun (WGS) entry which is preliminary data.</text>
</comment>
<keyword evidence="4" id="KW-0175">Coiled coil</keyword>
<sequence length="250" mass="27965">MAPIKQKLYQQVAAQIAADIKAGVYQPGQKLPPERDIAAKYNISRPTMREALTALEVIKLVQVRKGSGIFVTEDVPESTPSTDLKTSAFELIEARILFEGEAAAVAAVTVTPEDIVELEAILQEMEREIKAGPARGPADRQFHMKIAEATQNATIVHVVSMLWDIGQESIIYKHFQMAAAQAGFRVRLDEHEAILNALKQKDAQAARLAMREHLTRVMNNMLQATESEEIERARREIAEKRENVRKRIAM</sequence>
<dbReference type="InterPro" id="IPR036388">
    <property type="entry name" value="WH-like_DNA-bd_sf"/>
</dbReference>
<evidence type="ECO:0000256" key="1">
    <source>
        <dbReference type="ARBA" id="ARBA00023015"/>
    </source>
</evidence>
<dbReference type="Proteomes" id="UP001216595">
    <property type="component" value="Unassembled WGS sequence"/>
</dbReference>
<dbReference type="SMART" id="SM00345">
    <property type="entry name" value="HTH_GNTR"/>
    <property type="match status" value="1"/>
</dbReference>
<feature type="domain" description="HTH gntR-type" evidence="5">
    <location>
        <begin position="6"/>
        <end position="74"/>
    </location>
</feature>
<dbReference type="PROSITE" id="PS50949">
    <property type="entry name" value="HTH_GNTR"/>
    <property type="match status" value="1"/>
</dbReference>
<dbReference type="SMART" id="SM00895">
    <property type="entry name" value="FCD"/>
    <property type="match status" value="1"/>
</dbReference>
<dbReference type="Gene3D" id="1.20.120.530">
    <property type="entry name" value="GntR ligand-binding domain-like"/>
    <property type="match status" value="1"/>
</dbReference>
<accession>A0ABT5IBZ5</accession>
<dbReference type="PRINTS" id="PR00035">
    <property type="entry name" value="HTHGNTR"/>
</dbReference>
<evidence type="ECO:0000313" key="6">
    <source>
        <dbReference type="EMBL" id="MDC7693709.1"/>
    </source>
</evidence>
<dbReference type="InterPro" id="IPR011711">
    <property type="entry name" value="GntR_C"/>
</dbReference>
<dbReference type="InterPro" id="IPR000524">
    <property type="entry name" value="Tscrpt_reg_HTH_GntR"/>
</dbReference>